<proteinExistence type="predicted"/>
<protein>
    <submittedName>
        <fullName evidence="2">Uncharacterized protein</fullName>
    </submittedName>
</protein>
<evidence type="ECO:0000313" key="2">
    <source>
        <dbReference type="EMBL" id="KAG8189533.1"/>
    </source>
</evidence>
<evidence type="ECO:0000313" key="3">
    <source>
        <dbReference type="Proteomes" id="UP000827092"/>
    </source>
</evidence>
<feature type="transmembrane region" description="Helical" evidence="1">
    <location>
        <begin position="9"/>
        <end position="27"/>
    </location>
</feature>
<dbReference type="EMBL" id="JAFNEN010000213">
    <property type="protein sequence ID" value="KAG8189533.1"/>
    <property type="molecule type" value="Genomic_DNA"/>
</dbReference>
<name>A0AAV6V0D2_9ARAC</name>
<dbReference type="Proteomes" id="UP000827092">
    <property type="component" value="Unassembled WGS sequence"/>
</dbReference>
<keyword evidence="1" id="KW-1133">Transmembrane helix</keyword>
<evidence type="ECO:0000256" key="1">
    <source>
        <dbReference type="SAM" id="Phobius"/>
    </source>
</evidence>
<comment type="caution">
    <text evidence="2">The sequence shown here is derived from an EMBL/GenBank/DDBJ whole genome shotgun (WGS) entry which is preliminary data.</text>
</comment>
<keyword evidence="1" id="KW-0812">Transmembrane</keyword>
<gene>
    <name evidence="2" type="ORF">JTE90_008493</name>
</gene>
<accession>A0AAV6V0D2</accession>
<dbReference type="AlphaFoldDB" id="A0AAV6V0D2"/>
<keyword evidence="1" id="KW-0472">Membrane</keyword>
<keyword evidence="3" id="KW-1185">Reference proteome</keyword>
<organism evidence="2 3">
    <name type="scientific">Oedothorax gibbosus</name>
    <dbReference type="NCBI Taxonomy" id="931172"/>
    <lineage>
        <taxon>Eukaryota</taxon>
        <taxon>Metazoa</taxon>
        <taxon>Ecdysozoa</taxon>
        <taxon>Arthropoda</taxon>
        <taxon>Chelicerata</taxon>
        <taxon>Arachnida</taxon>
        <taxon>Araneae</taxon>
        <taxon>Araneomorphae</taxon>
        <taxon>Entelegynae</taxon>
        <taxon>Araneoidea</taxon>
        <taxon>Linyphiidae</taxon>
        <taxon>Erigoninae</taxon>
        <taxon>Oedothorax</taxon>
    </lineage>
</organism>
<sequence>MDDLQKRVLLTKNIYLLVMSIIAIISYRNTRMSKNDAEVAILCQVVCCVVSAILDLKETTQSQQTTRALTERERALTQSLENIHVSRDLLKYNHIGHSRTFQCI</sequence>
<reference evidence="2 3" key="1">
    <citation type="journal article" date="2022" name="Nat. Ecol. Evol.">
        <title>A masculinizing supergene underlies an exaggerated male reproductive morph in a spider.</title>
        <authorList>
            <person name="Hendrickx F."/>
            <person name="De Corte Z."/>
            <person name="Sonet G."/>
            <person name="Van Belleghem S.M."/>
            <person name="Kostlbacher S."/>
            <person name="Vangestel C."/>
        </authorList>
    </citation>
    <scope>NUCLEOTIDE SEQUENCE [LARGE SCALE GENOMIC DNA]</scope>
    <source>
        <strain evidence="2">W744_W776</strain>
    </source>
</reference>